<evidence type="ECO:0000313" key="2">
    <source>
        <dbReference type="EMBL" id="TDC11331.1"/>
    </source>
</evidence>
<name>A0A4R4NP81_9ACTN</name>
<dbReference type="EMBL" id="SMJZ01000002">
    <property type="protein sequence ID" value="TDC11331.1"/>
    <property type="molecule type" value="Genomic_DNA"/>
</dbReference>
<keyword evidence="3" id="KW-1185">Reference proteome</keyword>
<proteinExistence type="predicted"/>
<evidence type="ECO:0008006" key="4">
    <source>
        <dbReference type="Google" id="ProtNLM"/>
    </source>
</evidence>
<dbReference type="PANTHER" id="PTHR42976:SF1">
    <property type="entry name" value="GH18 DOMAIN-CONTAINING PROTEIN-RELATED"/>
    <property type="match status" value="1"/>
</dbReference>
<feature type="region of interest" description="Disordered" evidence="1">
    <location>
        <begin position="32"/>
        <end position="61"/>
    </location>
</feature>
<dbReference type="Gene3D" id="3.20.20.80">
    <property type="entry name" value="Glycosidases"/>
    <property type="match status" value="1"/>
</dbReference>
<protein>
    <recommendedName>
        <fullName evidence="4">Chitinase</fullName>
    </recommendedName>
</protein>
<dbReference type="Proteomes" id="UP000295157">
    <property type="component" value="Unassembled WGS sequence"/>
</dbReference>
<organism evidence="2 3">
    <name type="scientific">Nonomuraea longispora</name>
    <dbReference type="NCBI Taxonomy" id="1848320"/>
    <lineage>
        <taxon>Bacteria</taxon>
        <taxon>Bacillati</taxon>
        <taxon>Actinomycetota</taxon>
        <taxon>Actinomycetes</taxon>
        <taxon>Streptosporangiales</taxon>
        <taxon>Streptosporangiaceae</taxon>
        <taxon>Nonomuraea</taxon>
    </lineage>
</organism>
<dbReference type="OrthoDB" id="3539189at2"/>
<dbReference type="InterPro" id="IPR052750">
    <property type="entry name" value="GH18_Chitinase"/>
</dbReference>
<accession>A0A4R4NP81</accession>
<dbReference type="PANTHER" id="PTHR42976">
    <property type="entry name" value="BIFUNCTIONAL CHITINASE/LYSOZYME-RELATED"/>
    <property type="match status" value="1"/>
</dbReference>
<gene>
    <name evidence="2" type="ORF">E1267_01300</name>
</gene>
<evidence type="ECO:0000256" key="1">
    <source>
        <dbReference type="SAM" id="MobiDB-lite"/>
    </source>
</evidence>
<dbReference type="RefSeq" id="WP_132328770.1">
    <property type="nucleotide sequence ID" value="NZ_SMJZ01000002.1"/>
</dbReference>
<evidence type="ECO:0000313" key="3">
    <source>
        <dbReference type="Proteomes" id="UP000295157"/>
    </source>
</evidence>
<comment type="caution">
    <text evidence="2">The sequence shown here is derived from an EMBL/GenBank/DDBJ whole genome shotgun (WGS) entry which is preliminary data.</text>
</comment>
<dbReference type="AlphaFoldDB" id="A0A4R4NP81"/>
<sequence>MPRHTREPGLLPRPLAILAALALVAGTGAAIRQLPSGRSSPPQPSTPVAQPSPSPSLSPVVAEEPPTTFVAFVDTAREPEFDLPASSRRTGVRRYALGHLVADAGAAGDGCVPTWTGSPAPGKPIGRLRALGGDAALVFGGSGGRALATACTRPGGLATAYRRIIGAYDAGAVDFEVRDSADKAAVLRRARAIHALQQERDLRVSFTLPLRPGGLSSADVAMLRTTRRAGADIGTVNLLAPLERRAAHRGRLGRVATAVRAARVQIARAQGVDDPGEAWERIALTPVLARGSDLGASDARTLAAYATRHRLAWLSLRGAEPSQGVSRILSRALS</sequence>
<feature type="compositionally biased region" description="Pro residues" evidence="1">
    <location>
        <begin position="41"/>
        <end position="56"/>
    </location>
</feature>
<reference evidence="2 3" key="1">
    <citation type="submission" date="2019-02" db="EMBL/GenBank/DDBJ databases">
        <title>Draft genome sequences of novel Actinobacteria.</title>
        <authorList>
            <person name="Sahin N."/>
            <person name="Ay H."/>
            <person name="Saygin H."/>
        </authorList>
    </citation>
    <scope>NUCLEOTIDE SEQUENCE [LARGE SCALE GENOMIC DNA]</scope>
    <source>
        <strain evidence="2 3">KC201</strain>
    </source>
</reference>